<dbReference type="EMBL" id="PFNX01000029">
    <property type="protein sequence ID" value="PIZ60138.1"/>
    <property type="molecule type" value="Genomic_DNA"/>
</dbReference>
<accession>A0A2M7TTN9</accession>
<dbReference type="Proteomes" id="UP000229336">
    <property type="component" value="Unassembled WGS sequence"/>
</dbReference>
<sequence>MSKNLLETLSQKTHQAAEEHHDFGAKVMENFPGPNLISLHHLVSYYLLIGVSNTLNRLAQPKSPKITKPH</sequence>
<evidence type="ECO:0000313" key="1">
    <source>
        <dbReference type="EMBL" id="PIZ60138.1"/>
    </source>
</evidence>
<organism evidence="1 2">
    <name type="scientific">Candidatus Shapirobacteria bacterium CG_4_10_14_0_2_um_filter_40_12</name>
    <dbReference type="NCBI Taxonomy" id="1974871"/>
    <lineage>
        <taxon>Bacteria</taxon>
        <taxon>Candidatus Shapironibacteriota</taxon>
    </lineage>
</organism>
<comment type="caution">
    <text evidence="1">The sequence shown here is derived from an EMBL/GenBank/DDBJ whole genome shotgun (WGS) entry which is preliminary data.</text>
</comment>
<evidence type="ECO:0000313" key="2">
    <source>
        <dbReference type="Proteomes" id="UP000229336"/>
    </source>
</evidence>
<name>A0A2M7TTN9_9BACT</name>
<protein>
    <submittedName>
        <fullName evidence="1">Uncharacterized protein</fullName>
    </submittedName>
</protein>
<proteinExistence type="predicted"/>
<reference evidence="2" key="1">
    <citation type="submission" date="2017-09" db="EMBL/GenBank/DDBJ databases">
        <title>Depth-based differentiation of microbial function through sediment-hosted aquifers and enrichment of novel symbionts in the deep terrestrial subsurface.</title>
        <authorList>
            <person name="Probst A.J."/>
            <person name="Ladd B."/>
            <person name="Jarett J.K."/>
            <person name="Geller-Mcgrath D.E."/>
            <person name="Sieber C.M.K."/>
            <person name="Emerson J.B."/>
            <person name="Anantharaman K."/>
            <person name="Thomas B.C."/>
            <person name="Malmstrom R."/>
            <person name="Stieglmeier M."/>
            <person name="Klingl A."/>
            <person name="Woyke T."/>
            <person name="Ryan C.M."/>
            <person name="Banfield J.F."/>
        </authorList>
    </citation>
    <scope>NUCLEOTIDE SEQUENCE [LARGE SCALE GENOMIC DNA]</scope>
</reference>
<dbReference type="AlphaFoldDB" id="A0A2M7TTN9"/>
<gene>
    <name evidence="1" type="ORF">COY20_01410</name>
</gene>